<feature type="active site" evidence="5">
    <location>
        <position position="77"/>
    </location>
</feature>
<evidence type="ECO:0000256" key="6">
    <source>
        <dbReference type="RuleBase" id="RU004168"/>
    </source>
</evidence>
<dbReference type="PANTHER" id="PTHR47268:SF4">
    <property type="entry name" value="ACYLPHOSPHATASE"/>
    <property type="match status" value="1"/>
</dbReference>
<dbReference type="InterPro" id="IPR001792">
    <property type="entry name" value="Acylphosphatase-like_dom"/>
</dbReference>
<proteinExistence type="inferred from homology"/>
<gene>
    <name evidence="8" type="ORF">B5G02_05550</name>
</gene>
<evidence type="ECO:0000256" key="3">
    <source>
        <dbReference type="ARBA" id="ARBA00015991"/>
    </source>
</evidence>
<evidence type="ECO:0000256" key="4">
    <source>
        <dbReference type="ARBA" id="ARBA00047645"/>
    </source>
</evidence>
<dbReference type="Pfam" id="PF00708">
    <property type="entry name" value="Acylphosphatase"/>
    <property type="match status" value="1"/>
</dbReference>
<dbReference type="SUPFAM" id="SSF54975">
    <property type="entry name" value="Acylphosphatase/BLUF domain-like"/>
    <property type="match status" value="1"/>
</dbReference>
<name>A0A1Y3XT24_9ACTN</name>
<feature type="active site" evidence="5">
    <location>
        <position position="59"/>
    </location>
</feature>
<evidence type="ECO:0000313" key="8">
    <source>
        <dbReference type="EMBL" id="OUN88682.1"/>
    </source>
</evidence>
<protein>
    <recommendedName>
        <fullName evidence="3 5">acylphosphatase</fullName>
        <ecNumber evidence="2 5">3.6.1.7</ecNumber>
    </recommendedName>
</protein>
<dbReference type="EMBL" id="NFIE01000010">
    <property type="protein sequence ID" value="OUN88682.1"/>
    <property type="molecule type" value="Genomic_DNA"/>
</dbReference>
<dbReference type="PRINTS" id="PR00112">
    <property type="entry name" value="ACYLPHPHTASE"/>
</dbReference>
<dbReference type="OrthoDB" id="3182027at2"/>
<keyword evidence="9" id="KW-1185">Reference proteome</keyword>
<keyword evidence="5" id="KW-0378">Hydrolase</keyword>
<dbReference type="PANTHER" id="PTHR47268">
    <property type="entry name" value="ACYLPHOSPHATASE"/>
    <property type="match status" value="1"/>
</dbReference>
<dbReference type="PROSITE" id="PS51160">
    <property type="entry name" value="ACYLPHOSPHATASE_3"/>
    <property type="match status" value="1"/>
</dbReference>
<sequence length="133" mass="15186">MNIFDMFRKQDDTPPAELRSPLERELIGALQDRLADEGSTGALRYHLLFTGRVQGVGFRWTCQESADKLGITGWVRNLRDGSVAMDVQGTAAQLIKHLDAMHQTYDRMRCRMWLEEARELPVDGAADGFRVRY</sequence>
<comment type="caution">
    <text evidence="8">The sequence shown here is derived from an EMBL/GenBank/DDBJ whole genome shotgun (WGS) entry which is preliminary data.</text>
</comment>
<dbReference type="InterPro" id="IPR020456">
    <property type="entry name" value="Acylphosphatase"/>
</dbReference>
<feature type="domain" description="Acylphosphatase-like" evidence="7">
    <location>
        <begin position="44"/>
        <end position="133"/>
    </location>
</feature>
<accession>A0A1Y3XT24</accession>
<comment type="catalytic activity">
    <reaction evidence="4 5">
        <text>an acyl phosphate + H2O = a carboxylate + phosphate + H(+)</text>
        <dbReference type="Rhea" id="RHEA:14965"/>
        <dbReference type="ChEBI" id="CHEBI:15377"/>
        <dbReference type="ChEBI" id="CHEBI:15378"/>
        <dbReference type="ChEBI" id="CHEBI:29067"/>
        <dbReference type="ChEBI" id="CHEBI:43474"/>
        <dbReference type="ChEBI" id="CHEBI:59918"/>
        <dbReference type="EC" id="3.6.1.7"/>
    </reaction>
</comment>
<dbReference type="AlphaFoldDB" id="A0A1Y3XT24"/>
<evidence type="ECO:0000256" key="2">
    <source>
        <dbReference type="ARBA" id="ARBA00012150"/>
    </source>
</evidence>
<organism evidence="8 9">
    <name type="scientific">[Collinsella] massiliensis</name>
    <dbReference type="NCBI Taxonomy" id="1232426"/>
    <lineage>
        <taxon>Bacteria</taxon>
        <taxon>Bacillati</taxon>
        <taxon>Actinomycetota</taxon>
        <taxon>Coriobacteriia</taxon>
        <taxon>Coriobacteriales</taxon>
        <taxon>Coriobacteriaceae</taxon>
        <taxon>Enorma</taxon>
    </lineage>
</organism>
<comment type="similarity">
    <text evidence="1 6">Belongs to the acylphosphatase family.</text>
</comment>
<dbReference type="Proteomes" id="UP000195781">
    <property type="component" value="Unassembled WGS sequence"/>
</dbReference>
<evidence type="ECO:0000313" key="9">
    <source>
        <dbReference type="Proteomes" id="UP000195781"/>
    </source>
</evidence>
<dbReference type="InterPro" id="IPR017968">
    <property type="entry name" value="Acylphosphatase_CS"/>
</dbReference>
<evidence type="ECO:0000259" key="7">
    <source>
        <dbReference type="PROSITE" id="PS51160"/>
    </source>
</evidence>
<reference evidence="9" key="1">
    <citation type="submission" date="2017-04" db="EMBL/GenBank/DDBJ databases">
        <title>Function of individual gut microbiota members based on whole genome sequencing of pure cultures obtained from chicken caecum.</title>
        <authorList>
            <person name="Medvecky M."/>
            <person name="Cejkova D."/>
            <person name="Polansky O."/>
            <person name="Karasova D."/>
            <person name="Kubasova T."/>
            <person name="Cizek A."/>
            <person name="Rychlik I."/>
        </authorList>
    </citation>
    <scope>NUCLEOTIDE SEQUENCE [LARGE SCALE GENOMIC DNA]</scope>
    <source>
        <strain evidence="9">An5</strain>
    </source>
</reference>
<dbReference type="GO" id="GO:0003998">
    <property type="term" value="F:acylphosphatase activity"/>
    <property type="evidence" value="ECO:0007669"/>
    <property type="project" value="UniProtKB-EC"/>
</dbReference>
<dbReference type="PROSITE" id="PS00151">
    <property type="entry name" value="ACYLPHOSPHATASE_2"/>
    <property type="match status" value="1"/>
</dbReference>
<evidence type="ECO:0000256" key="5">
    <source>
        <dbReference type="PROSITE-ProRule" id="PRU00520"/>
    </source>
</evidence>
<dbReference type="EC" id="3.6.1.7" evidence="2 5"/>
<dbReference type="InterPro" id="IPR036046">
    <property type="entry name" value="Acylphosphatase-like_dom_sf"/>
</dbReference>
<dbReference type="Gene3D" id="3.30.70.100">
    <property type="match status" value="1"/>
</dbReference>
<evidence type="ECO:0000256" key="1">
    <source>
        <dbReference type="ARBA" id="ARBA00005614"/>
    </source>
</evidence>
<dbReference type="RefSeq" id="WP_019238847.1">
    <property type="nucleotide sequence ID" value="NZ_CABKRW010000087.1"/>
</dbReference>